<name>K7VVC3_MAIZE</name>
<reference evidence="2" key="1">
    <citation type="submission" date="2015-12" db="EMBL/GenBank/DDBJ databases">
        <title>Update maize B73 reference genome by single molecule sequencing technologies.</title>
        <authorList>
            <consortium name="Maize Genome Sequencing Project"/>
            <person name="Ware D."/>
        </authorList>
    </citation>
    <scope>NUCLEOTIDE SEQUENCE</scope>
    <source>
        <tissue evidence="2">Seedling</tissue>
    </source>
</reference>
<evidence type="ECO:0000256" key="1">
    <source>
        <dbReference type="SAM" id="MobiDB-lite"/>
    </source>
</evidence>
<dbReference type="PaxDb" id="4577-AC203955.3_FGP002"/>
<dbReference type="HOGENOM" id="CLU_1296056_0_0_1"/>
<accession>K7VVC3</accession>
<gene>
    <name evidence="2" type="ORF">ZEAMMB73_Zm00001d010267</name>
</gene>
<protein>
    <submittedName>
        <fullName evidence="2">Uncharacterized protein</fullName>
    </submittedName>
</protein>
<dbReference type="AlphaFoldDB" id="K7VVC3"/>
<feature type="region of interest" description="Disordered" evidence="1">
    <location>
        <begin position="84"/>
        <end position="144"/>
    </location>
</feature>
<organism evidence="2">
    <name type="scientific">Zea mays</name>
    <name type="common">Maize</name>
    <dbReference type="NCBI Taxonomy" id="4577"/>
    <lineage>
        <taxon>Eukaryota</taxon>
        <taxon>Viridiplantae</taxon>
        <taxon>Streptophyta</taxon>
        <taxon>Embryophyta</taxon>
        <taxon>Tracheophyta</taxon>
        <taxon>Spermatophyta</taxon>
        <taxon>Magnoliopsida</taxon>
        <taxon>Liliopsida</taxon>
        <taxon>Poales</taxon>
        <taxon>Poaceae</taxon>
        <taxon>PACMAD clade</taxon>
        <taxon>Panicoideae</taxon>
        <taxon>Andropogonodae</taxon>
        <taxon>Andropogoneae</taxon>
        <taxon>Tripsacinae</taxon>
        <taxon>Zea</taxon>
    </lineage>
</organism>
<evidence type="ECO:0000313" key="2">
    <source>
        <dbReference type="EMBL" id="AQK93759.1"/>
    </source>
</evidence>
<sequence length="213" mass="22278">MQVELAAEVQQPLQRVEGAARKAAPSPPWRCGGLGVLGRDGKRGRFVEVLGEERGGEVGIGTRDRDVVDDGLCRAILRAAVGRPDEEDVRGVKGEEGGGDPDGDGAGEQHGEEVAERDEEEADVAHEPGALDLDEASSGPGRRGLLGEQVVSMAGDGWCYADAEEEVEVSTSGSSVRSAFVVTSDEKEVVEMDASRSDVVSALVAMASWSVSC</sequence>
<dbReference type="InParanoid" id="K7VVC3"/>
<proteinExistence type="predicted"/>
<dbReference type="EMBL" id="CM000784">
    <property type="protein sequence ID" value="AQK93759.1"/>
    <property type="molecule type" value="Genomic_DNA"/>
</dbReference>